<dbReference type="GO" id="GO:0006782">
    <property type="term" value="P:protoporphyrinogen IX biosynthetic process"/>
    <property type="evidence" value="ECO:0007669"/>
    <property type="project" value="UniProtKB-UniRule"/>
</dbReference>
<feature type="transmembrane region" description="Helical" evidence="14">
    <location>
        <begin position="116"/>
        <end position="137"/>
    </location>
</feature>
<keyword evidence="12 14" id="KW-0472">Membrane</keyword>
<dbReference type="AlphaFoldDB" id="A0A0W0Z0T3"/>
<feature type="transmembrane region" description="Helical" evidence="14">
    <location>
        <begin position="82"/>
        <end position="104"/>
    </location>
</feature>
<evidence type="ECO:0000256" key="11">
    <source>
        <dbReference type="ARBA" id="ARBA00023004"/>
    </source>
</evidence>
<comment type="function">
    <text evidence="14 15">Catalyzes the oxidation of protoporphyrinogen IX to protoporphyrin IX.</text>
</comment>
<evidence type="ECO:0000256" key="1">
    <source>
        <dbReference type="ARBA" id="ARBA00004651"/>
    </source>
</evidence>
<dbReference type="OrthoDB" id="9800824at2"/>
<dbReference type="UniPathway" id="UPA00251">
    <property type="reaction ID" value="UER00324"/>
</dbReference>
<evidence type="ECO:0000256" key="2">
    <source>
        <dbReference type="ARBA" id="ARBA00005073"/>
    </source>
</evidence>
<dbReference type="Pfam" id="PF03653">
    <property type="entry name" value="UPF0093"/>
    <property type="match status" value="1"/>
</dbReference>
<feature type="transmembrane region" description="Helical" evidence="14">
    <location>
        <begin position="6"/>
        <end position="27"/>
    </location>
</feature>
<comment type="subcellular location">
    <subcellularLocation>
        <location evidence="1 14">Cell membrane</location>
        <topology evidence="1 14">Multi-pass membrane protein</topology>
    </subcellularLocation>
</comment>
<evidence type="ECO:0000256" key="5">
    <source>
        <dbReference type="ARBA" id="ARBA00022475"/>
    </source>
</evidence>
<evidence type="ECO:0000256" key="10">
    <source>
        <dbReference type="ARBA" id="ARBA00023002"/>
    </source>
</evidence>
<dbReference type="GO" id="GO:0046872">
    <property type="term" value="F:metal ion binding"/>
    <property type="evidence" value="ECO:0007669"/>
    <property type="project" value="UniProtKB-UniRule"/>
</dbReference>
<keyword evidence="7 14" id="KW-0812">Transmembrane</keyword>
<dbReference type="PANTHER" id="PTHR40255">
    <property type="entry name" value="UPF0093 MEMBRANE PROTEIN SLR1790"/>
    <property type="match status" value="1"/>
</dbReference>
<comment type="subunit">
    <text evidence="14">Homodimer.</text>
</comment>
<comment type="catalytic activity">
    <reaction evidence="13 14 15">
        <text>protoporphyrinogen IX + 3 A = protoporphyrin IX + 3 AH2</text>
        <dbReference type="Rhea" id="RHEA:62000"/>
        <dbReference type="ChEBI" id="CHEBI:13193"/>
        <dbReference type="ChEBI" id="CHEBI:17499"/>
        <dbReference type="ChEBI" id="CHEBI:57306"/>
        <dbReference type="ChEBI" id="CHEBI:57307"/>
    </reaction>
</comment>
<dbReference type="InterPro" id="IPR005265">
    <property type="entry name" value="HemJ-like"/>
</dbReference>
<comment type="caution">
    <text evidence="16">The sequence shown here is derived from an EMBL/GenBank/DDBJ whole genome shotgun (WGS) entry which is preliminary data.</text>
</comment>
<evidence type="ECO:0000313" key="16">
    <source>
        <dbReference type="EMBL" id="KTD62730.1"/>
    </source>
</evidence>
<dbReference type="PATRIC" id="fig|1122169.6.peg.1048"/>
<dbReference type="GO" id="GO:0005886">
    <property type="term" value="C:plasma membrane"/>
    <property type="evidence" value="ECO:0007669"/>
    <property type="project" value="UniProtKB-SubCell"/>
</dbReference>
<feature type="transmembrane region" description="Helical" evidence="14">
    <location>
        <begin position="48"/>
        <end position="70"/>
    </location>
</feature>
<proteinExistence type="inferred from homology"/>
<evidence type="ECO:0000313" key="17">
    <source>
        <dbReference type="Proteomes" id="UP000054600"/>
    </source>
</evidence>
<comment type="cofactor">
    <cofactor evidence="14 15">
        <name>heme b</name>
        <dbReference type="ChEBI" id="CHEBI:60344"/>
    </cofactor>
    <text evidence="14 15">Binds 1 heme b (iron(II)-protoporphyrin IX) group per subunit.</text>
</comment>
<dbReference type="EC" id="1.3.99.-" evidence="14 15"/>
<evidence type="ECO:0000256" key="7">
    <source>
        <dbReference type="ARBA" id="ARBA00022692"/>
    </source>
</evidence>
<dbReference type="Proteomes" id="UP000054600">
    <property type="component" value="Unassembled WGS sequence"/>
</dbReference>
<dbReference type="GO" id="GO:0070818">
    <property type="term" value="F:protoporphyrinogen oxidase activity"/>
    <property type="evidence" value="ECO:0007669"/>
    <property type="project" value="UniProtKB-UniRule"/>
</dbReference>
<evidence type="ECO:0000256" key="15">
    <source>
        <dbReference type="PIRNR" id="PIRNR004638"/>
    </source>
</evidence>
<dbReference type="NCBIfam" id="TIGR00701">
    <property type="entry name" value="protoporphyrinogen oxidase HemJ"/>
    <property type="match status" value="1"/>
</dbReference>
<dbReference type="EMBL" id="LNYW01000030">
    <property type="protein sequence ID" value="KTD62730.1"/>
    <property type="molecule type" value="Genomic_DNA"/>
</dbReference>
<accession>A0A0W0Z0T3</accession>
<dbReference type="RefSeq" id="WP_018578259.1">
    <property type="nucleotide sequence ID" value="NZ_KB892426.1"/>
</dbReference>
<dbReference type="PIRSF" id="PIRSF004638">
    <property type="entry name" value="UCP004638"/>
    <property type="match status" value="1"/>
</dbReference>
<comment type="pathway">
    <text evidence="2 14 15">Porphyrin-containing compound metabolism; protoporphyrin-IX biosynthesis; protoporphyrin-IX from protoporphyrinogen-IX: step 1/1.</text>
</comment>
<evidence type="ECO:0000256" key="6">
    <source>
        <dbReference type="ARBA" id="ARBA00022617"/>
    </source>
</evidence>
<dbReference type="HAMAP" id="MF_02239">
    <property type="entry name" value="HemJ"/>
    <property type="match status" value="1"/>
</dbReference>
<dbReference type="STRING" id="1122169.Lsha_0904"/>
<protein>
    <recommendedName>
        <fullName evidence="4 14">Protoporphyrinogen IX oxidase</fullName>
        <shortName evidence="14">PPO</shortName>
        <ecNumber evidence="14 15">1.3.99.-</ecNumber>
    </recommendedName>
</protein>
<evidence type="ECO:0000256" key="4">
    <source>
        <dbReference type="ARBA" id="ARBA00017504"/>
    </source>
</evidence>
<evidence type="ECO:0000256" key="14">
    <source>
        <dbReference type="HAMAP-Rule" id="MF_02239"/>
    </source>
</evidence>
<organism evidence="16 17">
    <name type="scientific">Legionella shakespearei DSM 23087</name>
    <dbReference type="NCBI Taxonomy" id="1122169"/>
    <lineage>
        <taxon>Bacteria</taxon>
        <taxon>Pseudomonadati</taxon>
        <taxon>Pseudomonadota</taxon>
        <taxon>Gammaproteobacteria</taxon>
        <taxon>Legionellales</taxon>
        <taxon>Legionellaceae</taxon>
        <taxon>Legionella</taxon>
    </lineage>
</organism>
<evidence type="ECO:0000256" key="12">
    <source>
        <dbReference type="ARBA" id="ARBA00023136"/>
    </source>
</evidence>
<dbReference type="PANTHER" id="PTHR40255:SF1">
    <property type="entry name" value="PROTOPORPHYRINOGEN IX OXIDASE"/>
    <property type="match status" value="1"/>
</dbReference>
<reference evidence="16 17" key="1">
    <citation type="submission" date="2015-11" db="EMBL/GenBank/DDBJ databases">
        <title>Genomic analysis of 38 Legionella species identifies large and diverse effector repertoires.</title>
        <authorList>
            <person name="Burstein D."/>
            <person name="Amaro F."/>
            <person name="Zusman T."/>
            <person name="Lifshitz Z."/>
            <person name="Cohen O."/>
            <person name="Gilbert J.A."/>
            <person name="Pupko T."/>
            <person name="Shuman H.A."/>
            <person name="Segal G."/>
        </authorList>
    </citation>
    <scope>NUCLEOTIDE SEQUENCE [LARGE SCALE GENOMIC DNA]</scope>
    <source>
        <strain evidence="16 17">ATCC 49655</strain>
    </source>
</reference>
<evidence type="ECO:0000256" key="13">
    <source>
        <dbReference type="ARBA" id="ARBA00048390"/>
    </source>
</evidence>
<name>A0A0W0Z0T3_9GAMM</name>
<keyword evidence="5 14" id="KW-1003">Cell membrane</keyword>
<keyword evidence="17" id="KW-1185">Reference proteome</keyword>
<evidence type="ECO:0000256" key="8">
    <source>
        <dbReference type="ARBA" id="ARBA00022723"/>
    </source>
</evidence>
<keyword evidence="10 14" id="KW-0560">Oxidoreductase</keyword>
<keyword evidence="8 14" id="KW-0479">Metal-binding</keyword>
<keyword evidence="6 14" id="KW-0349">Heme</keyword>
<gene>
    <name evidence="16" type="ORF">Lsha_0904</name>
</gene>
<dbReference type="eggNOG" id="COG1981">
    <property type="taxonomic scope" value="Bacteria"/>
</dbReference>
<keyword evidence="11 14" id="KW-0408">Iron</keyword>
<feature type="binding site" description="axial binding residue" evidence="14">
    <location>
        <position position="8"/>
    </location>
    <ligand>
        <name>heme</name>
        <dbReference type="ChEBI" id="CHEBI:30413"/>
    </ligand>
    <ligandPart>
        <name>Fe</name>
        <dbReference type="ChEBI" id="CHEBI:18248"/>
    </ligandPart>
</feature>
<sequence length="140" mass="16331">MLLIKAFHIIALVAWFAGIFYLPRLFVYHADANDPISIARFKIMERRLYYGITWPASLLTTLLGILLLSFNLPYYMKAGWMHAKLSLVILLWIYHFACGHYLKLFAADKNLKKPRFFRIFNEIPTLLLIGIVLLVVVKPF</sequence>
<evidence type="ECO:0000256" key="9">
    <source>
        <dbReference type="ARBA" id="ARBA00022989"/>
    </source>
</evidence>
<comment type="similarity">
    <text evidence="3 14 15">Belongs to the HemJ family.</text>
</comment>
<feature type="binding site" description="axial binding residue" evidence="14">
    <location>
        <position position="84"/>
    </location>
    <ligand>
        <name>heme</name>
        <dbReference type="ChEBI" id="CHEBI:30413"/>
    </ligand>
    <ligandPart>
        <name>Fe</name>
        <dbReference type="ChEBI" id="CHEBI:18248"/>
    </ligandPart>
</feature>
<keyword evidence="9 14" id="KW-1133">Transmembrane helix</keyword>
<evidence type="ECO:0000256" key="3">
    <source>
        <dbReference type="ARBA" id="ARBA00006501"/>
    </source>
</evidence>